<dbReference type="InterPro" id="IPR001576">
    <property type="entry name" value="Phosphoglycerate_kinase"/>
</dbReference>
<keyword evidence="5 12" id="KW-0808">Transferase</keyword>
<comment type="catalytic activity">
    <reaction evidence="12">
        <text>(2R)-3-phosphoglycerate + ATP = (2R)-3-phospho-glyceroyl phosphate + ADP</text>
        <dbReference type="Rhea" id="RHEA:14801"/>
        <dbReference type="ChEBI" id="CHEBI:30616"/>
        <dbReference type="ChEBI" id="CHEBI:57604"/>
        <dbReference type="ChEBI" id="CHEBI:58272"/>
        <dbReference type="ChEBI" id="CHEBI:456216"/>
        <dbReference type="EC" id="2.7.2.3"/>
    </reaction>
</comment>
<dbReference type="GO" id="GO:0004618">
    <property type="term" value="F:phosphoglycerate kinase activity"/>
    <property type="evidence" value="ECO:0007669"/>
    <property type="project" value="UniProtKB-EC"/>
</dbReference>
<keyword evidence="9" id="KW-0067">ATP-binding</keyword>
<evidence type="ECO:0000256" key="3">
    <source>
        <dbReference type="ARBA" id="ARBA00008982"/>
    </source>
</evidence>
<dbReference type="AlphaFoldDB" id="S4RBY2"/>
<dbReference type="GO" id="GO:0043531">
    <property type="term" value="F:ADP binding"/>
    <property type="evidence" value="ECO:0007669"/>
    <property type="project" value="TreeGrafter"/>
</dbReference>
<comment type="subunit">
    <text evidence="13">Monomer.</text>
</comment>
<dbReference type="Ensembl" id="ENSPMAT00000002727.1">
    <property type="protein sequence ID" value="ENSPMAP00000002714.1"/>
    <property type="gene ID" value="ENSPMAG00000002492.1"/>
</dbReference>
<dbReference type="HOGENOM" id="CLU_2102554_0_0_1"/>
<keyword evidence="10" id="KW-0460">Magnesium</keyword>
<evidence type="ECO:0000313" key="14">
    <source>
        <dbReference type="Ensembl" id="ENSPMAP00000002714.1"/>
    </source>
</evidence>
<dbReference type="FunFam" id="3.40.50.1260:FF:000031">
    <property type="entry name" value="Phosphoglycerate kinase 1"/>
    <property type="match status" value="1"/>
</dbReference>
<keyword evidence="6" id="KW-0479">Metal-binding</keyword>
<comment type="similarity">
    <text evidence="3 12">Belongs to the phosphoglycerate kinase family.</text>
</comment>
<dbReference type="STRING" id="7757.ENSPMAP00000002714"/>
<evidence type="ECO:0000256" key="12">
    <source>
        <dbReference type="RuleBase" id="RU000532"/>
    </source>
</evidence>
<dbReference type="EC" id="2.7.2.3" evidence="4 12"/>
<comment type="pathway">
    <text evidence="2 12">Carbohydrate degradation; glycolysis; pyruvate from D-glyceraldehyde 3-phosphate: step 2/5.</text>
</comment>
<accession>S4RBY2</accession>
<organism evidence="14">
    <name type="scientific">Petromyzon marinus</name>
    <name type="common">Sea lamprey</name>
    <dbReference type="NCBI Taxonomy" id="7757"/>
    <lineage>
        <taxon>Eukaryota</taxon>
        <taxon>Metazoa</taxon>
        <taxon>Chordata</taxon>
        <taxon>Craniata</taxon>
        <taxon>Vertebrata</taxon>
        <taxon>Cyclostomata</taxon>
        <taxon>Hyperoartia</taxon>
        <taxon>Petromyzontiformes</taxon>
        <taxon>Petromyzontidae</taxon>
        <taxon>Petromyzon</taxon>
    </lineage>
</organism>
<comment type="cofactor">
    <cofactor evidence="1">
        <name>Mg(2+)</name>
        <dbReference type="ChEBI" id="CHEBI:18420"/>
    </cofactor>
</comment>
<protein>
    <recommendedName>
        <fullName evidence="4 12">Phosphoglycerate kinase</fullName>
        <ecNumber evidence="4 12">2.7.2.3</ecNumber>
    </recommendedName>
</protein>
<evidence type="ECO:0000256" key="13">
    <source>
        <dbReference type="RuleBase" id="RU000696"/>
    </source>
</evidence>
<proteinExistence type="inferred from homology"/>
<keyword evidence="11" id="KW-0324">Glycolysis</keyword>
<evidence type="ECO:0000256" key="9">
    <source>
        <dbReference type="ARBA" id="ARBA00022840"/>
    </source>
</evidence>
<evidence type="ECO:0000256" key="10">
    <source>
        <dbReference type="ARBA" id="ARBA00022842"/>
    </source>
</evidence>
<sequence length="116" mass="12554">SQIKADAAAVAAFRASLSKLGDIYVNDAFGTAHRAHSSMVGCDLPIKAAGFLMKKELDYFAKALEKPERPFLAILGGAKVKDKIQLINNLLDKVDEMIVGGGMAYTFLKVLHNMEV</sequence>
<dbReference type="GO" id="GO:0005829">
    <property type="term" value="C:cytosol"/>
    <property type="evidence" value="ECO:0007669"/>
    <property type="project" value="TreeGrafter"/>
</dbReference>
<evidence type="ECO:0000256" key="2">
    <source>
        <dbReference type="ARBA" id="ARBA00004838"/>
    </source>
</evidence>
<dbReference type="PANTHER" id="PTHR11406">
    <property type="entry name" value="PHOSPHOGLYCERATE KINASE"/>
    <property type="match status" value="1"/>
</dbReference>
<reference evidence="14" key="1">
    <citation type="submission" date="2025-08" db="UniProtKB">
        <authorList>
            <consortium name="Ensembl"/>
        </authorList>
    </citation>
    <scope>IDENTIFICATION</scope>
</reference>
<dbReference type="InterPro" id="IPR015824">
    <property type="entry name" value="Phosphoglycerate_kinase_N"/>
</dbReference>
<dbReference type="GeneTree" id="ENSGT00390000008820"/>
<evidence type="ECO:0000256" key="8">
    <source>
        <dbReference type="ARBA" id="ARBA00022777"/>
    </source>
</evidence>
<dbReference type="PANTHER" id="PTHR11406:SF0">
    <property type="entry name" value="PHOSPHOGLYCERATE KINASE"/>
    <property type="match status" value="1"/>
</dbReference>
<name>S4RBY2_PETMA</name>
<evidence type="ECO:0000256" key="4">
    <source>
        <dbReference type="ARBA" id="ARBA00013061"/>
    </source>
</evidence>
<evidence type="ECO:0000256" key="11">
    <source>
        <dbReference type="ARBA" id="ARBA00023152"/>
    </source>
</evidence>
<dbReference type="SUPFAM" id="SSF53748">
    <property type="entry name" value="Phosphoglycerate kinase"/>
    <property type="match status" value="1"/>
</dbReference>
<dbReference type="UniPathway" id="UPA00109">
    <property type="reaction ID" value="UER00185"/>
</dbReference>
<dbReference type="Gene3D" id="3.40.50.1260">
    <property type="entry name" value="Phosphoglycerate kinase, N-terminal domain"/>
    <property type="match status" value="2"/>
</dbReference>
<dbReference type="GO" id="GO:0005524">
    <property type="term" value="F:ATP binding"/>
    <property type="evidence" value="ECO:0007669"/>
    <property type="project" value="UniProtKB-KW"/>
</dbReference>
<dbReference type="InterPro" id="IPR036043">
    <property type="entry name" value="Phosphoglycerate_kinase_sf"/>
</dbReference>
<evidence type="ECO:0000256" key="7">
    <source>
        <dbReference type="ARBA" id="ARBA00022741"/>
    </source>
</evidence>
<dbReference type="GO" id="GO:0006094">
    <property type="term" value="P:gluconeogenesis"/>
    <property type="evidence" value="ECO:0007669"/>
    <property type="project" value="TreeGrafter"/>
</dbReference>
<reference evidence="14" key="2">
    <citation type="submission" date="2025-09" db="UniProtKB">
        <authorList>
            <consortium name="Ensembl"/>
        </authorList>
    </citation>
    <scope>IDENTIFICATION</scope>
</reference>
<dbReference type="GO" id="GO:0046872">
    <property type="term" value="F:metal ion binding"/>
    <property type="evidence" value="ECO:0007669"/>
    <property type="project" value="UniProtKB-KW"/>
</dbReference>
<keyword evidence="8 12" id="KW-0418">Kinase</keyword>
<evidence type="ECO:0000256" key="1">
    <source>
        <dbReference type="ARBA" id="ARBA00001946"/>
    </source>
</evidence>
<dbReference type="PRINTS" id="PR00477">
    <property type="entry name" value="PHGLYCKINASE"/>
</dbReference>
<keyword evidence="7" id="KW-0547">Nucleotide-binding</keyword>
<evidence type="ECO:0000256" key="6">
    <source>
        <dbReference type="ARBA" id="ARBA00022723"/>
    </source>
</evidence>
<evidence type="ECO:0000256" key="5">
    <source>
        <dbReference type="ARBA" id="ARBA00022679"/>
    </source>
</evidence>
<dbReference type="GO" id="GO:0006096">
    <property type="term" value="P:glycolytic process"/>
    <property type="evidence" value="ECO:0007669"/>
    <property type="project" value="UniProtKB-UniPathway"/>
</dbReference>
<dbReference type="Pfam" id="PF00162">
    <property type="entry name" value="PGK"/>
    <property type="match status" value="1"/>
</dbReference>